<organism evidence="5">
    <name type="scientific">Solanum lycopersicum</name>
    <name type="common">Tomato</name>
    <name type="synonym">Lycopersicon esculentum</name>
    <dbReference type="NCBI Taxonomy" id="4081"/>
    <lineage>
        <taxon>Eukaryota</taxon>
        <taxon>Viridiplantae</taxon>
        <taxon>Streptophyta</taxon>
        <taxon>Embryophyta</taxon>
        <taxon>Tracheophyta</taxon>
        <taxon>Spermatophyta</taxon>
        <taxon>Magnoliopsida</taxon>
        <taxon>eudicotyledons</taxon>
        <taxon>Gunneridae</taxon>
        <taxon>Pentapetalae</taxon>
        <taxon>asterids</taxon>
        <taxon>lamiids</taxon>
        <taxon>Solanales</taxon>
        <taxon>Solanaceae</taxon>
        <taxon>Solanoideae</taxon>
        <taxon>Solaneae</taxon>
        <taxon>Solanum</taxon>
        <taxon>Solanum subgen. Lycopersicon</taxon>
    </lineage>
</organism>
<evidence type="ECO:0000256" key="4">
    <source>
        <dbReference type="ARBA" id="ARBA00035269"/>
    </source>
</evidence>
<evidence type="ECO:0000256" key="3">
    <source>
        <dbReference type="ARBA" id="ARBA00023274"/>
    </source>
</evidence>
<name>A0A3Q7IDU8_SOLLC</name>
<evidence type="ECO:0000313" key="6">
    <source>
        <dbReference type="Proteomes" id="UP000004994"/>
    </source>
</evidence>
<dbReference type="Gramene" id="Solyc10g038060.2.1">
    <property type="protein sequence ID" value="Solyc10g038060.2.1"/>
    <property type="gene ID" value="Solyc10g038060.2"/>
</dbReference>
<keyword evidence="3" id="KW-0687">Ribonucleoprotein</keyword>
<sequence length="145" mass="16461">MGRAQRGLFAGYHIQFGNRVSEKGGNTSRRTWKPNVQEKRLFSYILDRQIRVKVTTYALRCIDKAGGIDEYLLKKPYHEMETELGSSGRLRLRSCTRSSGNGAHREARRKMYGWSPKSELKADYEGTDGEGSLPTEFHEGMVANA</sequence>
<protein>
    <recommendedName>
        <fullName evidence="4">Large ribosomal subunit protein bL28m</fullName>
    </recommendedName>
</protein>
<dbReference type="SMR" id="A0A3Q7IDU8"/>
<dbReference type="InterPro" id="IPR037147">
    <property type="entry name" value="Ribosomal_bL28_sf"/>
</dbReference>
<keyword evidence="6" id="KW-1185">Reference proteome</keyword>
<evidence type="ECO:0000256" key="2">
    <source>
        <dbReference type="ARBA" id="ARBA00022980"/>
    </source>
</evidence>
<dbReference type="GO" id="GO:0003735">
    <property type="term" value="F:structural constituent of ribosome"/>
    <property type="evidence" value="ECO:0000318"/>
    <property type="project" value="GO_Central"/>
</dbReference>
<dbReference type="PaxDb" id="4081-Solyc10g038060.1.1"/>
<dbReference type="Proteomes" id="UP000004994">
    <property type="component" value="Chromosome 10"/>
</dbReference>
<dbReference type="InterPro" id="IPR026569">
    <property type="entry name" value="Ribosomal_bL28"/>
</dbReference>
<dbReference type="SUPFAM" id="SSF143800">
    <property type="entry name" value="L28p-like"/>
    <property type="match status" value="1"/>
</dbReference>
<dbReference type="EnsemblPlants" id="Solyc10g038060.2.1">
    <property type="protein sequence ID" value="Solyc10g038060.2.1"/>
    <property type="gene ID" value="Solyc10g038060.2"/>
</dbReference>
<keyword evidence="2" id="KW-0689">Ribosomal protein</keyword>
<dbReference type="Pfam" id="PF00830">
    <property type="entry name" value="Ribosomal_L28"/>
    <property type="match status" value="1"/>
</dbReference>
<reference evidence="5" key="1">
    <citation type="journal article" date="2012" name="Nature">
        <title>The tomato genome sequence provides insights into fleshy fruit evolution.</title>
        <authorList>
            <consortium name="Tomato Genome Consortium"/>
        </authorList>
    </citation>
    <scope>NUCLEOTIDE SEQUENCE [LARGE SCALE GENOMIC DNA]</scope>
    <source>
        <strain evidence="5">cv. Heinz 1706</strain>
    </source>
</reference>
<dbReference type="GO" id="GO:0005762">
    <property type="term" value="C:mitochondrial large ribosomal subunit"/>
    <property type="evidence" value="ECO:0000318"/>
    <property type="project" value="GO_Central"/>
</dbReference>
<accession>A0A3Q7IDU8</accession>
<reference evidence="5" key="2">
    <citation type="submission" date="2019-01" db="UniProtKB">
        <authorList>
            <consortium name="EnsemblPlants"/>
        </authorList>
    </citation>
    <scope>IDENTIFICATION</scope>
    <source>
        <strain evidence="5">cv. Heinz 1706</strain>
    </source>
</reference>
<dbReference type="InterPro" id="IPR034704">
    <property type="entry name" value="Ribosomal_bL28/bL31-like_sf"/>
</dbReference>
<evidence type="ECO:0000256" key="1">
    <source>
        <dbReference type="ARBA" id="ARBA00008760"/>
    </source>
</evidence>
<dbReference type="HAMAP" id="MF_00373">
    <property type="entry name" value="Ribosomal_bL28"/>
    <property type="match status" value="1"/>
</dbReference>
<comment type="similarity">
    <text evidence="1">Belongs to the bacterial ribosomal protein bL28 family.</text>
</comment>
<dbReference type="InParanoid" id="A0A3Q7IDU8"/>
<dbReference type="PANTHER" id="PTHR13528">
    <property type="entry name" value="39S RIBOSOMAL PROTEIN L28, MITOCHONDRIAL"/>
    <property type="match status" value="1"/>
</dbReference>
<dbReference type="FunFam" id="2.30.170.40:FF:000003">
    <property type="entry name" value="54S ribosomal protein L24"/>
    <property type="match status" value="1"/>
</dbReference>
<dbReference type="AlphaFoldDB" id="A0A3Q7IDU8"/>
<proteinExistence type="inferred from homology"/>
<dbReference type="STRING" id="4081.A0A3Q7IDU8"/>
<dbReference type="PANTHER" id="PTHR13528:SF2">
    <property type="entry name" value="LARGE RIBOSOMAL SUBUNIT PROTEIN BL28M"/>
    <property type="match status" value="1"/>
</dbReference>
<evidence type="ECO:0000313" key="5">
    <source>
        <dbReference type="EnsemblPlants" id="Solyc10g038060.2.1"/>
    </source>
</evidence>
<dbReference type="Gene3D" id="2.30.170.40">
    <property type="entry name" value="Ribosomal protein L28/L24"/>
    <property type="match status" value="1"/>
</dbReference>